<feature type="transmembrane region" description="Helical" evidence="8">
    <location>
        <begin position="238"/>
        <end position="257"/>
    </location>
</feature>
<dbReference type="EMBL" id="FMTT01000035">
    <property type="protein sequence ID" value="SCW72668.1"/>
    <property type="molecule type" value="Genomic_DNA"/>
</dbReference>
<sequence length="523" mass="55943">MIHVTIEKLLNNLKVKDLLFPCFYEERSNNVENHTKPNDSGGTFGSRANFLVIMVMILGVFVAILNETLLNVALSKIMKDIGILPSTAQWLSTGYLLVIGVLIPVTAYLIQKFTTRTLFLTAMGLFTLGTLAAAVAPGFGMLLLGRVLQASGTGLLFPLLTNVVLSMVPLERRGSAMGTIGIVITFAPAIGPTLSGIIVEHFSWRVLFYGVIPIALIVIAIAYLKLKNVTETRNPKIDVLSLLLSTCGFGGIVYGFSSAGEGHGGWSSGAVLIPVIIGAVSLGLFVWRQLTLAEPLLDLRTFKFNVFRLSTLIMMIVMMAMFSAMMLLPIFLQGALGYSPLQAGLVMLPGGILMGIMSPITGRLFDKFGAKWLAVVGLALIANTLWQFSSITLSTPYAMIMILNTLLMLGISMLMMPVMTNALNELPPRLYPHGTAIISTLQQVSGAVGTALLVAVMTNGSKHFLESAAGAKTDAPLPILAMMAGMKSAFLLAFGLVVAAWIVSFFLKRAKPSGGGSERVSAH</sequence>
<evidence type="ECO:0000256" key="8">
    <source>
        <dbReference type="SAM" id="Phobius"/>
    </source>
</evidence>
<feature type="transmembrane region" description="Helical" evidence="8">
    <location>
        <begin position="150"/>
        <end position="168"/>
    </location>
</feature>
<proteinExistence type="inferred from homology"/>
<feature type="transmembrane region" description="Helical" evidence="8">
    <location>
        <begin position="206"/>
        <end position="226"/>
    </location>
</feature>
<evidence type="ECO:0000313" key="10">
    <source>
        <dbReference type="EMBL" id="SCW72668.1"/>
    </source>
</evidence>
<feature type="transmembrane region" description="Helical" evidence="8">
    <location>
        <begin position="50"/>
        <end position="70"/>
    </location>
</feature>
<evidence type="ECO:0000259" key="9">
    <source>
        <dbReference type="PROSITE" id="PS50850"/>
    </source>
</evidence>
<dbReference type="GO" id="GO:0005886">
    <property type="term" value="C:plasma membrane"/>
    <property type="evidence" value="ECO:0007669"/>
    <property type="project" value="UniProtKB-SubCell"/>
</dbReference>
<dbReference type="Pfam" id="PF07690">
    <property type="entry name" value="MFS_1"/>
    <property type="match status" value="1"/>
</dbReference>
<feature type="transmembrane region" description="Helical" evidence="8">
    <location>
        <begin position="117"/>
        <end position="144"/>
    </location>
</feature>
<dbReference type="PRINTS" id="PR01036">
    <property type="entry name" value="TCRTETB"/>
</dbReference>
<dbReference type="GO" id="GO:0022857">
    <property type="term" value="F:transmembrane transporter activity"/>
    <property type="evidence" value="ECO:0007669"/>
    <property type="project" value="InterPro"/>
</dbReference>
<feature type="transmembrane region" description="Helical" evidence="8">
    <location>
        <begin position="307"/>
        <end position="332"/>
    </location>
</feature>
<feature type="transmembrane region" description="Helical" evidence="8">
    <location>
        <begin position="338"/>
        <end position="360"/>
    </location>
</feature>
<comment type="similarity">
    <text evidence="2">Belongs to the major facilitator superfamily. EmrB family.</text>
</comment>
<organism evidence="10 11">
    <name type="scientific">Paenibacillus tianmuensis</name>
    <dbReference type="NCBI Taxonomy" id="624147"/>
    <lineage>
        <taxon>Bacteria</taxon>
        <taxon>Bacillati</taxon>
        <taxon>Bacillota</taxon>
        <taxon>Bacilli</taxon>
        <taxon>Bacillales</taxon>
        <taxon>Paenibacillaceae</taxon>
        <taxon>Paenibacillus</taxon>
    </lineage>
</organism>
<dbReference type="InterPro" id="IPR036259">
    <property type="entry name" value="MFS_trans_sf"/>
</dbReference>
<evidence type="ECO:0000313" key="11">
    <source>
        <dbReference type="Proteomes" id="UP000198601"/>
    </source>
</evidence>
<evidence type="ECO:0000256" key="1">
    <source>
        <dbReference type="ARBA" id="ARBA00004651"/>
    </source>
</evidence>
<protein>
    <submittedName>
        <fullName evidence="10">MFS transporter, DHA2 family, lincomycin resistance protein</fullName>
    </submittedName>
</protein>
<feature type="transmembrane region" description="Helical" evidence="8">
    <location>
        <begin position="430"/>
        <end position="457"/>
    </location>
</feature>
<dbReference type="PANTHER" id="PTHR42718:SF9">
    <property type="entry name" value="MAJOR FACILITATOR SUPERFAMILY MULTIDRUG TRANSPORTER MFSC"/>
    <property type="match status" value="1"/>
</dbReference>
<feature type="transmembrane region" description="Helical" evidence="8">
    <location>
        <begin position="372"/>
        <end position="391"/>
    </location>
</feature>
<evidence type="ECO:0000256" key="7">
    <source>
        <dbReference type="ARBA" id="ARBA00023136"/>
    </source>
</evidence>
<feature type="transmembrane region" description="Helical" evidence="8">
    <location>
        <begin position="269"/>
        <end position="287"/>
    </location>
</feature>
<keyword evidence="5 8" id="KW-0812">Transmembrane</keyword>
<keyword evidence="3" id="KW-0813">Transport</keyword>
<dbReference type="PANTHER" id="PTHR42718">
    <property type="entry name" value="MAJOR FACILITATOR SUPERFAMILY MULTIDRUG TRANSPORTER MFSC"/>
    <property type="match status" value="1"/>
</dbReference>
<dbReference type="InterPro" id="IPR004638">
    <property type="entry name" value="EmrB-like"/>
</dbReference>
<feature type="transmembrane region" description="Helical" evidence="8">
    <location>
        <begin position="477"/>
        <end position="507"/>
    </location>
</feature>
<dbReference type="STRING" id="624147.SAMN04487970_103528"/>
<dbReference type="InterPro" id="IPR020846">
    <property type="entry name" value="MFS_dom"/>
</dbReference>
<keyword evidence="4" id="KW-1003">Cell membrane</keyword>
<dbReference type="SUPFAM" id="SSF103473">
    <property type="entry name" value="MFS general substrate transporter"/>
    <property type="match status" value="1"/>
</dbReference>
<gene>
    <name evidence="10" type="ORF">SAMN04487970_103528</name>
</gene>
<feature type="transmembrane region" description="Helical" evidence="8">
    <location>
        <begin position="397"/>
        <end position="418"/>
    </location>
</feature>
<feature type="domain" description="Major facilitator superfamily (MFS) profile" evidence="9">
    <location>
        <begin position="52"/>
        <end position="512"/>
    </location>
</feature>
<name>A0A1G4SU90_9BACL</name>
<evidence type="ECO:0000256" key="2">
    <source>
        <dbReference type="ARBA" id="ARBA00008537"/>
    </source>
</evidence>
<feature type="transmembrane region" description="Helical" evidence="8">
    <location>
        <begin position="180"/>
        <end position="200"/>
    </location>
</feature>
<dbReference type="InterPro" id="IPR011701">
    <property type="entry name" value="MFS"/>
</dbReference>
<dbReference type="PROSITE" id="PS50850">
    <property type="entry name" value="MFS"/>
    <property type="match status" value="1"/>
</dbReference>
<dbReference type="Gene3D" id="1.20.1720.10">
    <property type="entry name" value="Multidrug resistance protein D"/>
    <property type="match status" value="1"/>
</dbReference>
<reference evidence="11" key="1">
    <citation type="submission" date="2016-10" db="EMBL/GenBank/DDBJ databases">
        <authorList>
            <person name="Varghese N."/>
            <person name="Submissions S."/>
        </authorList>
    </citation>
    <scope>NUCLEOTIDE SEQUENCE [LARGE SCALE GENOMIC DNA]</scope>
    <source>
        <strain evidence="11">CGMCC 1.8946</strain>
    </source>
</reference>
<evidence type="ECO:0000256" key="4">
    <source>
        <dbReference type="ARBA" id="ARBA00022475"/>
    </source>
</evidence>
<accession>A0A1G4SU90</accession>
<comment type="subcellular location">
    <subcellularLocation>
        <location evidence="1">Cell membrane</location>
        <topology evidence="1">Multi-pass membrane protein</topology>
    </subcellularLocation>
</comment>
<evidence type="ECO:0000256" key="5">
    <source>
        <dbReference type="ARBA" id="ARBA00022692"/>
    </source>
</evidence>
<dbReference type="CDD" id="cd17503">
    <property type="entry name" value="MFS_LmrB_MDR_like"/>
    <property type="match status" value="1"/>
</dbReference>
<keyword evidence="7 8" id="KW-0472">Membrane</keyword>
<evidence type="ECO:0000256" key="6">
    <source>
        <dbReference type="ARBA" id="ARBA00022989"/>
    </source>
</evidence>
<keyword evidence="11" id="KW-1185">Reference proteome</keyword>
<dbReference type="Gene3D" id="1.20.1250.20">
    <property type="entry name" value="MFS general substrate transporter like domains"/>
    <property type="match status" value="1"/>
</dbReference>
<evidence type="ECO:0000256" key="3">
    <source>
        <dbReference type="ARBA" id="ARBA00022448"/>
    </source>
</evidence>
<dbReference type="NCBIfam" id="TIGR00711">
    <property type="entry name" value="efflux_EmrB"/>
    <property type="match status" value="1"/>
</dbReference>
<dbReference type="Proteomes" id="UP000198601">
    <property type="component" value="Unassembled WGS sequence"/>
</dbReference>
<dbReference type="AlphaFoldDB" id="A0A1G4SU90"/>
<keyword evidence="6 8" id="KW-1133">Transmembrane helix</keyword>
<feature type="transmembrane region" description="Helical" evidence="8">
    <location>
        <begin position="90"/>
        <end position="110"/>
    </location>
</feature>